<dbReference type="EMBL" id="JABWSX010000001">
    <property type="protein sequence ID" value="NVL06856.1"/>
    <property type="molecule type" value="Genomic_DNA"/>
</dbReference>
<accession>A0A974ACU8</accession>
<proteinExistence type="predicted"/>
<sequence>MSDLDTLPPEQRDAAHAALREVIGRVTIDTMTPISGGTTGARLFRIDAGGRRYLLRAEGLVSPLQRLRIEGPASALQNPHQYTSLRIAAEAGVAPRLYYADEGSRIAVMDFVARQPLGSYAGGLPALATALGELLARLHATPVFPHLVRYSDIVGWLWSHVCRTGLFAPGTLDRYSEHFEHIRAAYVWNDANSLSSHNDLIPANILYDGKRLWMIDWESGYRNDPLVDIAIIGDSFARSAEFEYVLLRSCLGRAPDDAVRARLRLVRALSRLYYASVLLSASAMAPRAAPDTEMTAPTPTEFRAAIRSGRLEARTPAARHVLGKVFLASFLTDVATPGFDLSV</sequence>
<dbReference type="SUPFAM" id="SSF56112">
    <property type="entry name" value="Protein kinase-like (PK-like)"/>
    <property type="match status" value="1"/>
</dbReference>
<protein>
    <submittedName>
        <fullName evidence="2">Phosphotransferase</fullName>
    </submittedName>
</protein>
<gene>
    <name evidence="2" type="ORF">HU230_14175</name>
</gene>
<reference evidence="2" key="1">
    <citation type="submission" date="2020-06" db="EMBL/GenBank/DDBJ databases">
        <title>Whole Genome Sequence of Bradyrhizobium sp. Strain 66S1MB.</title>
        <authorList>
            <person name="Bromfield E."/>
            <person name="Cloutier S."/>
        </authorList>
    </citation>
    <scope>NUCLEOTIDE SEQUENCE</scope>
    <source>
        <strain evidence="2">66S1MB</strain>
    </source>
</reference>
<dbReference type="AlphaFoldDB" id="A0A974ACU8"/>
<dbReference type="Pfam" id="PF01636">
    <property type="entry name" value="APH"/>
    <property type="match status" value="1"/>
</dbReference>
<dbReference type="InterPro" id="IPR002575">
    <property type="entry name" value="Aminoglycoside_PTrfase"/>
</dbReference>
<feature type="domain" description="Aminoglycoside phosphotransferase" evidence="1">
    <location>
        <begin position="31"/>
        <end position="241"/>
    </location>
</feature>
<name>A0A974ACU8_9BRAD</name>
<evidence type="ECO:0000259" key="1">
    <source>
        <dbReference type="Pfam" id="PF01636"/>
    </source>
</evidence>
<evidence type="ECO:0000313" key="2">
    <source>
        <dbReference type="EMBL" id="NVL06856.1"/>
    </source>
</evidence>
<comment type="caution">
    <text evidence="2">The sequence shown here is derived from an EMBL/GenBank/DDBJ whole genome shotgun (WGS) entry which is preliminary data.</text>
</comment>
<organism evidence="2">
    <name type="scientific">Bradyrhizobium quebecense</name>
    <dbReference type="NCBI Taxonomy" id="2748629"/>
    <lineage>
        <taxon>Bacteria</taxon>
        <taxon>Pseudomonadati</taxon>
        <taxon>Pseudomonadota</taxon>
        <taxon>Alphaproteobacteria</taxon>
        <taxon>Hyphomicrobiales</taxon>
        <taxon>Nitrobacteraceae</taxon>
        <taxon>Bradyrhizobium</taxon>
    </lineage>
</organism>
<dbReference type="RefSeq" id="WP_176530609.1">
    <property type="nucleotide sequence ID" value="NZ_CP088022.1"/>
</dbReference>
<dbReference type="InterPro" id="IPR011009">
    <property type="entry name" value="Kinase-like_dom_sf"/>
</dbReference>
<dbReference type="Gene3D" id="3.90.1200.10">
    <property type="match status" value="1"/>
</dbReference>